<dbReference type="Proteomes" id="UP000289738">
    <property type="component" value="Chromosome A03"/>
</dbReference>
<dbReference type="Gene3D" id="1.10.1790.20">
    <property type="match status" value="1"/>
</dbReference>
<protein>
    <recommendedName>
        <fullName evidence="9">Pre-mRNA-splicing factor SPF27</fullName>
    </recommendedName>
</protein>
<proteinExistence type="inferred from homology"/>
<evidence type="ECO:0000256" key="3">
    <source>
        <dbReference type="ARBA" id="ARBA00022664"/>
    </source>
</evidence>
<keyword evidence="5" id="KW-0508">mRNA splicing</keyword>
<dbReference type="STRING" id="3818.A0A445DND0"/>
<keyword evidence="6" id="KW-0539">Nucleus</keyword>
<accession>A0A445DND0</accession>
<dbReference type="PANTHER" id="PTHR13296:SF0">
    <property type="entry name" value="PRE-MRNA-SPLICING FACTOR SPF27"/>
    <property type="match status" value="1"/>
</dbReference>
<comment type="similarity">
    <text evidence="2">Belongs to the SPF27 family.</text>
</comment>
<dbReference type="GO" id="GO:0071011">
    <property type="term" value="C:precatalytic spliceosome"/>
    <property type="evidence" value="ECO:0007669"/>
    <property type="project" value="TreeGrafter"/>
</dbReference>
<dbReference type="AlphaFoldDB" id="A0A445DND0"/>
<gene>
    <name evidence="7" type="ORF">Ahy_A03g010749</name>
</gene>
<dbReference type="PANTHER" id="PTHR13296">
    <property type="entry name" value="BCAS2 PROTEIN"/>
    <property type="match status" value="1"/>
</dbReference>
<keyword evidence="3" id="KW-0507">mRNA processing</keyword>
<sequence>MRDGRNVHGVFIRRSRTAGPWTMDLRSVERVEETAREEETAAPQTQRVRRRCLRRMFSNSWVASSCILGGGRCSVSAEKAEETVGEEETATCSSHAWWIITLRKTLPPSPRSLSTTMADRDNGDVLMLEAPPSYGRQACSSHAEIIDALPYIDSDYADPKVKLEVDRLVEEEMRRSTKMPADFLKELPPLPTLNFEEYPMVGREYERVRAGRPPVALDRSRYEFEVPAANKRNDETAWKQALQRSQRLLQYQNIRMENVDLLLKYGTDAWKQHNNRLEVYLSRMQKLAQELGEKIENVNRERKYHQVGTWKPSQKIDRCRIQKYEITPFFSSSSFLFSHVFDQLSSVVSGMNFIWFRTSDVVADKIQRVQRVYGCQGVQIHNRHIEIINKLGLSYGRRPRNGEARQLTPGGHELELTRATSMSGAAQTKWRGSQLVADIHELGNSGEAGTNWIHFTVSTREMMHLMCIAHELGSQCGYINATSSTQEGIISILLQLSKIVLNLTTFFLSKNFSIVKIGLLCVWLL</sequence>
<organism evidence="7 8">
    <name type="scientific">Arachis hypogaea</name>
    <name type="common">Peanut</name>
    <dbReference type="NCBI Taxonomy" id="3818"/>
    <lineage>
        <taxon>Eukaryota</taxon>
        <taxon>Viridiplantae</taxon>
        <taxon>Streptophyta</taxon>
        <taxon>Embryophyta</taxon>
        <taxon>Tracheophyta</taxon>
        <taxon>Spermatophyta</taxon>
        <taxon>Magnoliopsida</taxon>
        <taxon>eudicotyledons</taxon>
        <taxon>Gunneridae</taxon>
        <taxon>Pentapetalae</taxon>
        <taxon>rosids</taxon>
        <taxon>fabids</taxon>
        <taxon>Fabales</taxon>
        <taxon>Fabaceae</taxon>
        <taxon>Papilionoideae</taxon>
        <taxon>50 kb inversion clade</taxon>
        <taxon>dalbergioids sensu lato</taxon>
        <taxon>Dalbergieae</taxon>
        <taxon>Pterocarpus clade</taxon>
        <taxon>Arachis</taxon>
    </lineage>
</organism>
<evidence type="ECO:0000256" key="5">
    <source>
        <dbReference type="ARBA" id="ARBA00023187"/>
    </source>
</evidence>
<dbReference type="Pfam" id="PF05700">
    <property type="entry name" value="BCAS2"/>
    <property type="match status" value="1"/>
</dbReference>
<evidence type="ECO:0008006" key="9">
    <source>
        <dbReference type="Google" id="ProtNLM"/>
    </source>
</evidence>
<evidence type="ECO:0000256" key="2">
    <source>
        <dbReference type="ARBA" id="ARBA00010788"/>
    </source>
</evidence>
<evidence type="ECO:0000256" key="1">
    <source>
        <dbReference type="ARBA" id="ARBA00004123"/>
    </source>
</evidence>
<evidence type="ECO:0000313" key="7">
    <source>
        <dbReference type="EMBL" id="RYR64684.1"/>
    </source>
</evidence>
<dbReference type="InterPro" id="IPR008409">
    <property type="entry name" value="SPF27"/>
</dbReference>
<dbReference type="GO" id="GO:0008380">
    <property type="term" value="P:RNA splicing"/>
    <property type="evidence" value="ECO:0007669"/>
    <property type="project" value="UniProtKB-KW"/>
</dbReference>
<dbReference type="GO" id="GO:0071013">
    <property type="term" value="C:catalytic step 2 spliceosome"/>
    <property type="evidence" value="ECO:0007669"/>
    <property type="project" value="TreeGrafter"/>
</dbReference>
<dbReference type="GO" id="GO:0000974">
    <property type="term" value="C:Prp19 complex"/>
    <property type="evidence" value="ECO:0007669"/>
    <property type="project" value="TreeGrafter"/>
</dbReference>
<evidence type="ECO:0000256" key="6">
    <source>
        <dbReference type="ARBA" id="ARBA00023242"/>
    </source>
</evidence>
<keyword evidence="8" id="KW-1185">Reference proteome</keyword>
<comment type="caution">
    <text evidence="7">The sequence shown here is derived from an EMBL/GenBank/DDBJ whole genome shotgun (WGS) entry which is preliminary data.</text>
</comment>
<keyword evidence="4" id="KW-0747">Spliceosome</keyword>
<evidence type="ECO:0000313" key="8">
    <source>
        <dbReference type="Proteomes" id="UP000289738"/>
    </source>
</evidence>
<reference evidence="7 8" key="1">
    <citation type="submission" date="2019-01" db="EMBL/GenBank/DDBJ databases">
        <title>Sequencing of cultivated peanut Arachis hypogaea provides insights into genome evolution and oil improvement.</title>
        <authorList>
            <person name="Chen X."/>
        </authorList>
    </citation>
    <scope>NUCLEOTIDE SEQUENCE [LARGE SCALE GENOMIC DNA]</scope>
    <source>
        <strain evidence="8">cv. Fuhuasheng</strain>
        <tissue evidence="7">Leaves</tissue>
    </source>
</reference>
<dbReference type="GO" id="GO:0006397">
    <property type="term" value="P:mRNA processing"/>
    <property type="evidence" value="ECO:0007669"/>
    <property type="project" value="UniProtKB-KW"/>
</dbReference>
<name>A0A445DND0_ARAHY</name>
<comment type="subcellular location">
    <subcellularLocation>
        <location evidence="1">Nucleus</location>
    </subcellularLocation>
</comment>
<evidence type="ECO:0000256" key="4">
    <source>
        <dbReference type="ARBA" id="ARBA00022728"/>
    </source>
</evidence>
<dbReference type="EMBL" id="SDMP01000003">
    <property type="protein sequence ID" value="RYR64684.1"/>
    <property type="molecule type" value="Genomic_DNA"/>
</dbReference>